<keyword evidence="3" id="KW-0238">DNA-binding</keyword>
<sequence length="321" mass="36285">MDLASRLLLLLEVIELGSFAKVSEHRNINRSVISKQIGKLENELGVRLLNRTTRSLSLTAAGSEMIIQAKSLRTLLNNTTRLAQHYHVDPVGKLKISSSTLFGRQYVQQAVLRFQKKYPEVEVELLLEDRLVDMVGEGYDIGFRIGEPDNSNLVAQKIARNRLLIVAAPRFLEKYGKPQSVEELENLPAVVYSSPGLIIDKVKYLNTEGIEAFIQLNAAYKVNEVEMLISSALSGNMLTLTTAQMIENQILERKLIPIMTHLNLKDYGSFYAVYPHRSPPIKTKYFIDTLKEVIGSSPPIWENQIPGFDNMYGYKSKRSDQ</sequence>
<dbReference type="InterPro" id="IPR000847">
    <property type="entry name" value="LysR_HTH_N"/>
</dbReference>
<comment type="similarity">
    <text evidence="1">Belongs to the LysR transcriptional regulatory family.</text>
</comment>
<evidence type="ECO:0000256" key="3">
    <source>
        <dbReference type="ARBA" id="ARBA00023125"/>
    </source>
</evidence>
<gene>
    <name evidence="6" type="ORF">NEJAP_1919</name>
</gene>
<reference evidence="6 7" key="1">
    <citation type="journal article" date="2008" name="Int. J. Syst. Evol. Microbiol.">
        <title>Neptunomonas japonica sp. nov., an Osedax japonicus symbiont-like bacterium isolated from sediment adjacent to sperm whale carcasses off Kagoshima, Japan.</title>
        <authorList>
            <person name="Miyazaki M."/>
            <person name="Nogi Y."/>
            <person name="Fujiwara Y."/>
            <person name="Kawato M."/>
            <person name="Kubokawa K."/>
            <person name="Horikoshi K."/>
        </authorList>
    </citation>
    <scope>NUCLEOTIDE SEQUENCE [LARGE SCALE GENOMIC DNA]</scope>
    <source>
        <strain evidence="6 7">JAMM 1380</strain>
    </source>
</reference>
<name>A0A7R6P9S4_9GAMM</name>
<dbReference type="InterPro" id="IPR005119">
    <property type="entry name" value="LysR_subst-bd"/>
</dbReference>
<dbReference type="Pfam" id="PF03466">
    <property type="entry name" value="LysR_substrate"/>
    <property type="match status" value="1"/>
</dbReference>
<accession>A0A7R6P9S4</accession>
<evidence type="ECO:0000313" key="6">
    <source>
        <dbReference type="EMBL" id="BBB29869.1"/>
    </source>
</evidence>
<protein>
    <submittedName>
        <fullName evidence="6">LysR family transcriptional regulator</fullName>
    </submittedName>
</protein>
<dbReference type="Gene3D" id="3.40.190.290">
    <property type="match status" value="1"/>
</dbReference>
<evidence type="ECO:0000259" key="5">
    <source>
        <dbReference type="PROSITE" id="PS50931"/>
    </source>
</evidence>
<dbReference type="AlphaFoldDB" id="A0A7R6P9S4"/>
<keyword evidence="2" id="KW-0805">Transcription regulation</keyword>
<dbReference type="Gene3D" id="1.10.10.10">
    <property type="entry name" value="Winged helix-like DNA-binding domain superfamily/Winged helix DNA-binding domain"/>
    <property type="match status" value="1"/>
</dbReference>
<dbReference type="InterPro" id="IPR036390">
    <property type="entry name" value="WH_DNA-bd_sf"/>
</dbReference>
<dbReference type="SUPFAM" id="SSF46785">
    <property type="entry name" value="Winged helix' DNA-binding domain"/>
    <property type="match status" value="1"/>
</dbReference>
<dbReference type="EMBL" id="AP014546">
    <property type="protein sequence ID" value="BBB29869.1"/>
    <property type="molecule type" value="Genomic_DNA"/>
</dbReference>
<keyword evidence="7" id="KW-1185">Reference proteome</keyword>
<dbReference type="RefSeq" id="WP_201347093.1">
    <property type="nucleotide sequence ID" value="NZ_AP014546.1"/>
</dbReference>
<dbReference type="GO" id="GO:0003700">
    <property type="term" value="F:DNA-binding transcription factor activity"/>
    <property type="evidence" value="ECO:0007669"/>
    <property type="project" value="InterPro"/>
</dbReference>
<evidence type="ECO:0000256" key="4">
    <source>
        <dbReference type="ARBA" id="ARBA00023163"/>
    </source>
</evidence>
<dbReference type="PANTHER" id="PTHR30537">
    <property type="entry name" value="HTH-TYPE TRANSCRIPTIONAL REGULATOR"/>
    <property type="match status" value="1"/>
</dbReference>
<dbReference type="CDD" id="cd08422">
    <property type="entry name" value="PBP2_CrgA_like"/>
    <property type="match status" value="1"/>
</dbReference>
<organism evidence="6 7">
    <name type="scientific">Neptunomonas japonica JAMM 1380</name>
    <dbReference type="NCBI Taxonomy" id="1441457"/>
    <lineage>
        <taxon>Bacteria</taxon>
        <taxon>Pseudomonadati</taxon>
        <taxon>Pseudomonadota</taxon>
        <taxon>Gammaproteobacteria</taxon>
        <taxon>Oceanospirillales</taxon>
        <taxon>Oceanospirillaceae</taxon>
        <taxon>Neptunomonas</taxon>
    </lineage>
</organism>
<proteinExistence type="inferred from homology"/>
<feature type="domain" description="HTH lysR-type" evidence="5">
    <location>
        <begin position="1"/>
        <end position="59"/>
    </location>
</feature>
<evidence type="ECO:0000256" key="2">
    <source>
        <dbReference type="ARBA" id="ARBA00023015"/>
    </source>
</evidence>
<dbReference type="SUPFAM" id="SSF53850">
    <property type="entry name" value="Periplasmic binding protein-like II"/>
    <property type="match status" value="1"/>
</dbReference>
<dbReference type="PANTHER" id="PTHR30537:SF5">
    <property type="entry name" value="HTH-TYPE TRANSCRIPTIONAL ACTIVATOR TTDR-RELATED"/>
    <property type="match status" value="1"/>
</dbReference>
<evidence type="ECO:0000313" key="7">
    <source>
        <dbReference type="Proteomes" id="UP000595332"/>
    </source>
</evidence>
<dbReference type="KEGG" id="njp:NEJAP_1919"/>
<dbReference type="Pfam" id="PF00126">
    <property type="entry name" value="HTH_1"/>
    <property type="match status" value="1"/>
</dbReference>
<dbReference type="GO" id="GO:0003677">
    <property type="term" value="F:DNA binding"/>
    <property type="evidence" value="ECO:0007669"/>
    <property type="project" value="UniProtKB-KW"/>
</dbReference>
<dbReference type="PROSITE" id="PS50931">
    <property type="entry name" value="HTH_LYSR"/>
    <property type="match status" value="1"/>
</dbReference>
<keyword evidence="4" id="KW-0804">Transcription</keyword>
<dbReference type="Proteomes" id="UP000595332">
    <property type="component" value="Chromosome"/>
</dbReference>
<dbReference type="InterPro" id="IPR036388">
    <property type="entry name" value="WH-like_DNA-bd_sf"/>
</dbReference>
<evidence type="ECO:0000256" key="1">
    <source>
        <dbReference type="ARBA" id="ARBA00009437"/>
    </source>
</evidence>
<dbReference type="InterPro" id="IPR058163">
    <property type="entry name" value="LysR-type_TF_proteobact-type"/>
</dbReference>